<accession>X1D875</accession>
<keyword evidence="1" id="KW-1133">Transmembrane helix</keyword>
<keyword evidence="1" id="KW-0812">Transmembrane</keyword>
<organism evidence="2">
    <name type="scientific">marine sediment metagenome</name>
    <dbReference type="NCBI Taxonomy" id="412755"/>
    <lineage>
        <taxon>unclassified sequences</taxon>
        <taxon>metagenomes</taxon>
        <taxon>ecological metagenomes</taxon>
    </lineage>
</organism>
<keyword evidence="1" id="KW-0472">Membrane</keyword>
<evidence type="ECO:0000256" key="1">
    <source>
        <dbReference type="SAM" id="Phobius"/>
    </source>
</evidence>
<feature type="transmembrane region" description="Helical" evidence="1">
    <location>
        <begin position="68"/>
        <end position="90"/>
    </location>
</feature>
<feature type="transmembrane region" description="Helical" evidence="1">
    <location>
        <begin position="17"/>
        <end position="36"/>
    </location>
</feature>
<sequence length="112" mass="12681">MKLFTIAKIEIKKSFKATLILSLFMSLFVIMIIAIFDPELFAGFEEIMDAYPDIIKNMVGSAFDLGTIGGFYTVEFLSMIWLWLGIYFILKAGQDIPTTIENKTIDLVLSKP</sequence>
<gene>
    <name evidence="2" type="ORF">S01H4_38574</name>
</gene>
<feature type="non-terminal residue" evidence="2">
    <location>
        <position position="112"/>
    </location>
</feature>
<dbReference type="EMBL" id="BART01020816">
    <property type="protein sequence ID" value="GAG92641.1"/>
    <property type="molecule type" value="Genomic_DNA"/>
</dbReference>
<reference evidence="2" key="1">
    <citation type="journal article" date="2014" name="Front. Microbiol.">
        <title>High frequency of phylogenetically diverse reductive dehalogenase-homologous genes in deep subseafloor sedimentary metagenomes.</title>
        <authorList>
            <person name="Kawai M."/>
            <person name="Futagami T."/>
            <person name="Toyoda A."/>
            <person name="Takaki Y."/>
            <person name="Nishi S."/>
            <person name="Hori S."/>
            <person name="Arai W."/>
            <person name="Tsubouchi T."/>
            <person name="Morono Y."/>
            <person name="Uchiyama I."/>
            <person name="Ito T."/>
            <person name="Fujiyama A."/>
            <person name="Inagaki F."/>
            <person name="Takami H."/>
        </authorList>
    </citation>
    <scope>NUCLEOTIDE SEQUENCE</scope>
    <source>
        <strain evidence="2">Expedition CK06-06</strain>
    </source>
</reference>
<proteinExistence type="predicted"/>
<evidence type="ECO:0000313" key="2">
    <source>
        <dbReference type="EMBL" id="GAG92641.1"/>
    </source>
</evidence>
<dbReference type="AlphaFoldDB" id="X1D875"/>
<comment type="caution">
    <text evidence="2">The sequence shown here is derived from an EMBL/GenBank/DDBJ whole genome shotgun (WGS) entry which is preliminary data.</text>
</comment>
<protein>
    <submittedName>
        <fullName evidence="2">Uncharacterized protein</fullName>
    </submittedName>
</protein>
<name>X1D875_9ZZZZ</name>